<keyword evidence="1" id="KW-0472">Membrane</keyword>
<dbReference type="AlphaFoldDB" id="A0A210R6L1"/>
<feature type="transmembrane region" description="Helical" evidence="1">
    <location>
        <begin position="42"/>
        <end position="62"/>
    </location>
</feature>
<accession>A0A210R6L1</accession>
<protein>
    <submittedName>
        <fullName evidence="2">Protein unc-93-like A</fullName>
    </submittedName>
</protein>
<evidence type="ECO:0000313" key="3">
    <source>
        <dbReference type="Proteomes" id="UP000242188"/>
    </source>
</evidence>
<evidence type="ECO:0000313" key="2">
    <source>
        <dbReference type="EMBL" id="OWF56670.1"/>
    </source>
</evidence>
<sequence>MYVTALIGYAFPENPEAAFVNLRMFEALGCSVAYLYSNSVCVYVKLMVGGLLHVSFVLVIVVEVT</sequence>
<keyword evidence="1" id="KW-1133">Transmembrane helix</keyword>
<comment type="caution">
    <text evidence="2">The sequence shown here is derived from an EMBL/GenBank/DDBJ whole genome shotgun (WGS) entry which is preliminary data.</text>
</comment>
<gene>
    <name evidence="2" type="ORF">KP79_PYT16273</name>
</gene>
<evidence type="ECO:0000256" key="1">
    <source>
        <dbReference type="SAM" id="Phobius"/>
    </source>
</evidence>
<name>A0A210R6L1_MIZYE</name>
<proteinExistence type="predicted"/>
<keyword evidence="1" id="KW-0812">Transmembrane</keyword>
<organism evidence="2 3">
    <name type="scientific">Mizuhopecten yessoensis</name>
    <name type="common">Japanese scallop</name>
    <name type="synonym">Patinopecten yessoensis</name>
    <dbReference type="NCBI Taxonomy" id="6573"/>
    <lineage>
        <taxon>Eukaryota</taxon>
        <taxon>Metazoa</taxon>
        <taxon>Spiralia</taxon>
        <taxon>Lophotrochozoa</taxon>
        <taxon>Mollusca</taxon>
        <taxon>Bivalvia</taxon>
        <taxon>Autobranchia</taxon>
        <taxon>Pteriomorphia</taxon>
        <taxon>Pectinida</taxon>
        <taxon>Pectinoidea</taxon>
        <taxon>Pectinidae</taxon>
        <taxon>Mizuhopecten</taxon>
    </lineage>
</organism>
<reference evidence="2 3" key="1">
    <citation type="journal article" date="2017" name="Nat. Ecol. Evol.">
        <title>Scallop genome provides insights into evolution of bilaterian karyotype and development.</title>
        <authorList>
            <person name="Wang S."/>
            <person name="Zhang J."/>
            <person name="Jiao W."/>
            <person name="Li J."/>
            <person name="Xun X."/>
            <person name="Sun Y."/>
            <person name="Guo X."/>
            <person name="Huan P."/>
            <person name="Dong B."/>
            <person name="Zhang L."/>
            <person name="Hu X."/>
            <person name="Sun X."/>
            <person name="Wang J."/>
            <person name="Zhao C."/>
            <person name="Wang Y."/>
            <person name="Wang D."/>
            <person name="Huang X."/>
            <person name="Wang R."/>
            <person name="Lv J."/>
            <person name="Li Y."/>
            <person name="Zhang Z."/>
            <person name="Liu B."/>
            <person name="Lu W."/>
            <person name="Hui Y."/>
            <person name="Liang J."/>
            <person name="Zhou Z."/>
            <person name="Hou R."/>
            <person name="Li X."/>
            <person name="Liu Y."/>
            <person name="Li H."/>
            <person name="Ning X."/>
            <person name="Lin Y."/>
            <person name="Zhao L."/>
            <person name="Xing Q."/>
            <person name="Dou J."/>
            <person name="Li Y."/>
            <person name="Mao J."/>
            <person name="Guo H."/>
            <person name="Dou H."/>
            <person name="Li T."/>
            <person name="Mu C."/>
            <person name="Jiang W."/>
            <person name="Fu Q."/>
            <person name="Fu X."/>
            <person name="Miao Y."/>
            <person name="Liu J."/>
            <person name="Yu Q."/>
            <person name="Li R."/>
            <person name="Liao H."/>
            <person name="Li X."/>
            <person name="Kong Y."/>
            <person name="Jiang Z."/>
            <person name="Chourrout D."/>
            <person name="Li R."/>
            <person name="Bao Z."/>
        </authorList>
    </citation>
    <scope>NUCLEOTIDE SEQUENCE [LARGE SCALE GENOMIC DNA]</scope>
    <source>
        <strain evidence="2 3">PY_sf001</strain>
    </source>
</reference>
<dbReference type="Proteomes" id="UP000242188">
    <property type="component" value="Unassembled WGS sequence"/>
</dbReference>
<keyword evidence="3" id="KW-1185">Reference proteome</keyword>
<dbReference type="EMBL" id="NEDP02000123">
    <property type="protein sequence ID" value="OWF56670.1"/>
    <property type="molecule type" value="Genomic_DNA"/>
</dbReference>